<reference evidence="2" key="1">
    <citation type="journal article" date="2019" name="Int. J. Syst. Evol. Microbiol.">
        <title>The Global Catalogue of Microorganisms (GCM) 10K type strain sequencing project: providing services to taxonomists for standard genome sequencing and annotation.</title>
        <authorList>
            <consortium name="The Broad Institute Genomics Platform"/>
            <consortium name="The Broad Institute Genome Sequencing Center for Infectious Disease"/>
            <person name="Wu L."/>
            <person name="Ma J."/>
        </authorList>
    </citation>
    <scope>NUCLEOTIDE SEQUENCE [LARGE SCALE GENOMIC DNA]</scope>
    <source>
        <strain evidence="2">KCTC 23707</strain>
    </source>
</reference>
<evidence type="ECO:0000313" key="1">
    <source>
        <dbReference type="EMBL" id="MFD2261142.1"/>
    </source>
</evidence>
<sequence>MAYSISGIGSRFDQAAGPAGVRIYVAEGVHSVLYRLESILDAIQKDLKASPPQDWRVLFFGDYHHGGLNSPQVIDRLIRLSEEFPQNVVTLAGLRDIQLLEFLSSAAPVAETYERFSAFKAVLHAGRAYGLDLDWFTLDDRLSNKPILQAAVPSNHVEFLKRLSPSITLGSFFFCCEPVYPAVVKKSPNGSIWIRRVHDGWDFLLDEESSSSRSKLPIRVHVKLELRNQKEETQSILVIEGREKRLLGS</sequence>
<gene>
    <name evidence="1" type="ORF">ACFSMZ_15435</name>
</gene>
<dbReference type="Gene3D" id="3.60.21.10">
    <property type="match status" value="1"/>
</dbReference>
<comment type="caution">
    <text evidence="1">The sequence shown here is derived from an EMBL/GenBank/DDBJ whole genome shotgun (WGS) entry which is preliminary data.</text>
</comment>
<dbReference type="Proteomes" id="UP001597373">
    <property type="component" value="Unassembled WGS sequence"/>
</dbReference>
<organism evidence="1 2">
    <name type="scientific">Chelativorans composti</name>
    <dbReference type="NCBI Taxonomy" id="768533"/>
    <lineage>
        <taxon>Bacteria</taxon>
        <taxon>Pseudomonadati</taxon>
        <taxon>Pseudomonadota</taxon>
        <taxon>Alphaproteobacteria</taxon>
        <taxon>Hyphomicrobiales</taxon>
        <taxon>Phyllobacteriaceae</taxon>
        <taxon>Chelativorans</taxon>
    </lineage>
</organism>
<dbReference type="SUPFAM" id="SSF56300">
    <property type="entry name" value="Metallo-dependent phosphatases"/>
    <property type="match status" value="1"/>
</dbReference>
<accession>A0ABW5DJ37</accession>
<dbReference type="InterPro" id="IPR029052">
    <property type="entry name" value="Metallo-depent_PP-like"/>
</dbReference>
<evidence type="ECO:0008006" key="3">
    <source>
        <dbReference type="Google" id="ProtNLM"/>
    </source>
</evidence>
<dbReference type="RefSeq" id="WP_345099324.1">
    <property type="nucleotide sequence ID" value="NZ_BAABGS010000052.1"/>
</dbReference>
<proteinExistence type="predicted"/>
<protein>
    <recommendedName>
        <fullName evidence="3">Calcineurin-like phosphoesterase domain-containing protein</fullName>
    </recommendedName>
</protein>
<dbReference type="EMBL" id="JBHUIR010000061">
    <property type="protein sequence ID" value="MFD2261142.1"/>
    <property type="molecule type" value="Genomic_DNA"/>
</dbReference>
<evidence type="ECO:0000313" key="2">
    <source>
        <dbReference type="Proteomes" id="UP001597373"/>
    </source>
</evidence>
<keyword evidence="2" id="KW-1185">Reference proteome</keyword>
<name>A0ABW5DJ37_9HYPH</name>